<dbReference type="GO" id="GO:0140359">
    <property type="term" value="F:ABC-type transporter activity"/>
    <property type="evidence" value="ECO:0007669"/>
    <property type="project" value="InterPro"/>
</dbReference>
<dbReference type="OrthoDB" id="9811483at2"/>
<dbReference type="PANTHER" id="PTHR43077">
    <property type="entry name" value="TRANSPORT PERMEASE YVFS-RELATED"/>
    <property type="match status" value="1"/>
</dbReference>
<dbReference type="NCBIfam" id="TIGR03061">
    <property type="entry name" value="pip_yhgE_Nterm"/>
    <property type="match status" value="1"/>
</dbReference>
<evidence type="ECO:0000313" key="7">
    <source>
        <dbReference type="EMBL" id="RJL30547.1"/>
    </source>
</evidence>
<dbReference type="InterPro" id="IPR023908">
    <property type="entry name" value="xxxLxxG_rpt"/>
</dbReference>
<evidence type="ECO:0000256" key="2">
    <source>
        <dbReference type="ARBA" id="ARBA00022692"/>
    </source>
</evidence>
<name>A0A3A4AXB6_9ACTN</name>
<organism evidence="7 8">
    <name type="scientific">Bailinhaonella thermotolerans</name>
    <dbReference type="NCBI Taxonomy" id="1070861"/>
    <lineage>
        <taxon>Bacteria</taxon>
        <taxon>Bacillati</taxon>
        <taxon>Actinomycetota</taxon>
        <taxon>Actinomycetes</taxon>
        <taxon>Streptosporangiales</taxon>
        <taxon>Streptosporangiaceae</taxon>
        <taxon>Bailinhaonella</taxon>
    </lineage>
</organism>
<evidence type="ECO:0000256" key="3">
    <source>
        <dbReference type="ARBA" id="ARBA00022989"/>
    </source>
</evidence>
<proteinExistence type="predicted"/>
<protein>
    <submittedName>
        <fullName evidence="7">YhgE/Pip domain-containing protein</fullName>
    </submittedName>
</protein>
<reference evidence="7 8" key="1">
    <citation type="submission" date="2018-09" db="EMBL/GenBank/DDBJ databases">
        <title>YIM 75507 draft genome.</title>
        <authorList>
            <person name="Tang S."/>
            <person name="Feng Y."/>
        </authorList>
    </citation>
    <scope>NUCLEOTIDE SEQUENCE [LARGE SCALE GENOMIC DNA]</scope>
    <source>
        <strain evidence="7 8">YIM 75507</strain>
    </source>
</reference>
<dbReference type="PANTHER" id="PTHR43077:SF5">
    <property type="entry name" value="PHAGE INFECTION PROTEIN"/>
    <property type="match status" value="1"/>
</dbReference>
<evidence type="ECO:0000256" key="1">
    <source>
        <dbReference type="ARBA" id="ARBA00004141"/>
    </source>
</evidence>
<keyword evidence="3 5" id="KW-1133">Transmembrane helix</keyword>
<keyword evidence="8" id="KW-1185">Reference proteome</keyword>
<dbReference type="NCBIfam" id="TIGR03057">
    <property type="entry name" value="xxxLxxG_by_4"/>
    <property type="match status" value="3"/>
</dbReference>
<feature type="transmembrane region" description="Helical" evidence="5">
    <location>
        <begin position="552"/>
        <end position="572"/>
    </location>
</feature>
<sequence length="747" mass="77836">MRARITRAAVAAVVLLPLLYAGLYLWSFWDPQGNVDNLPVALVVEDRPATVNGKTVDAGADLRRELLERRVFDWRAVSAQEAARGVRAGDYYMSLTIPRDFSAKLGTPSDTGTTPSPAQLGVRVDMGRSYIAETIASTVFSEVKQAAGRTAIKDYFDQVFVSFGDLREQTRKAADGAGDLAEGAAELNDGAGRLADGLGSARSGATRLESGLGTAKSGAERLADGAGKLTGGAAKLSEGAGTLAARLDEARKAAKKIADGNAAVSEQVGKLSPLVNDTADKLVPFLEKEAPRIRSIALAVADIADALADALGTLPAEVRRTAADADRAYERLERTLGAHPDLEPEVREQLKSAVAQARRVADAAQRLDGSVKTSSLADLRRQAREVADTAEEIARIAPTLGGRLEDARGRFNKLNDALSRLADGSAKLTRGVEQLGAGAGQLAKGGRTLAGGVEQLGDGANELDAGLGRLHRGAADLSSGLGELGDGAGKLGNGLGRLGDGADTLSDGLREGAGKIPAFSPGERAARGDMMSEPVRLSTAIDNKVPNYGTGFAPFFVPLALWVGGMLTFMLFKPLNSRLLAGTAPPWRAALAGWLPGAAIGVLQVAVLLAVLRAGLGMEFARPVATAGYLVLASLAFMAMIQGVVAFFGAPGRVVALALLMLQLTSAGGTYPIETSPAFFRAISPYLPMSWVVSGLRRLVSGGDLTVVWQGCGVLAAFLAGGLLLTTFAAGRSRVWSMKRLHPELTL</sequence>
<comment type="subcellular location">
    <subcellularLocation>
        <location evidence="1">Membrane</location>
        <topology evidence="1">Multi-pass membrane protein</topology>
    </subcellularLocation>
</comment>
<dbReference type="InterPro" id="IPR017501">
    <property type="entry name" value="Phage_infect_YhgE_C"/>
</dbReference>
<dbReference type="SUPFAM" id="SSF58104">
    <property type="entry name" value="Methyl-accepting chemotaxis protein (MCP) signaling domain"/>
    <property type="match status" value="1"/>
</dbReference>
<feature type="transmembrane region" description="Helical" evidence="5">
    <location>
        <begin position="593"/>
        <end position="615"/>
    </location>
</feature>
<dbReference type="InterPro" id="IPR013525">
    <property type="entry name" value="ABC2_TM"/>
</dbReference>
<dbReference type="NCBIfam" id="TIGR03062">
    <property type="entry name" value="pip_yhgE_Cterm"/>
    <property type="match status" value="1"/>
</dbReference>
<evidence type="ECO:0000259" key="6">
    <source>
        <dbReference type="Pfam" id="PF12698"/>
    </source>
</evidence>
<feature type="domain" description="ABC-2 type transporter transmembrane" evidence="6">
    <location>
        <begin position="539"/>
        <end position="726"/>
    </location>
</feature>
<dbReference type="GO" id="GO:0016020">
    <property type="term" value="C:membrane"/>
    <property type="evidence" value="ECO:0007669"/>
    <property type="project" value="UniProtKB-SubCell"/>
</dbReference>
<accession>A0A3A4AXB6</accession>
<dbReference type="Pfam" id="PF12698">
    <property type="entry name" value="ABC2_membrane_3"/>
    <property type="match status" value="2"/>
</dbReference>
<keyword evidence="2 5" id="KW-0812">Transmembrane</keyword>
<keyword evidence="4 5" id="KW-0472">Membrane</keyword>
<gene>
    <name evidence="7" type="ORF">D5H75_22670</name>
</gene>
<feature type="domain" description="ABC-2 type transporter transmembrane" evidence="6">
    <location>
        <begin position="12"/>
        <end position="145"/>
    </location>
</feature>
<evidence type="ECO:0000313" key="8">
    <source>
        <dbReference type="Proteomes" id="UP000265768"/>
    </source>
</evidence>
<evidence type="ECO:0000256" key="4">
    <source>
        <dbReference type="ARBA" id="ARBA00023136"/>
    </source>
</evidence>
<dbReference type="AlphaFoldDB" id="A0A3A4AXB6"/>
<feature type="transmembrane region" description="Helical" evidence="5">
    <location>
        <begin position="707"/>
        <end position="730"/>
    </location>
</feature>
<dbReference type="Gene3D" id="1.10.287.950">
    <property type="entry name" value="Methyl-accepting chemotaxis protein"/>
    <property type="match status" value="2"/>
</dbReference>
<comment type="caution">
    <text evidence="7">The sequence shown here is derived from an EMBL/GenBank/DDBJ whole genome shotgun (WGS) entry which is preliminary data.</text>
</comment>
<dbReference type="EMBL" id="QZEY01000009">
    <property type="protein sequence ID" value="RJL30547.1"/>
    <property type="molecule type" value="Genomic_DNA"/>
</dbReference>
<dbReference type="Proteomes" id="UP000265768">
    <property type="component" value="Unassembled WGS sequence"/>
</dbReference>
<dbReference type="InterPro" id="IPR051328">
    <property type="entry name" value="T7SS_ABC-Transporter"/>
</dbReference>
<evidence type="ECO:0000256" key="5">
    <source>
        <dbReference type="SAM" id="Phobius"/>
    </source>
</evidence>
<dbReference type="InterPro" id="IPR017500">
    <property type="entry name" value="Phage_infect_YhgE_N"/>
</dbReference>
<feature type="transmembrane region" description="Helical" evidence="5">
    <location>
        <begin position="654"/>
        <end position="673"/>
    </location>
</feature>
<feature type="transmembrane region" description="Helical" evidence="5">
    <location>
        <begin position="627"/>
        <end position="647"/>
    </location>
</feature>